<accession>A0A843V2Q2</accession>
<dbReference type="Proteomes" id="UP000652761">
    <property type="component" value="Unassembled WGS sequence"/>
</dbReference>
<evidence type="ECO:0000313" key="2">
    <source>
        <dbReference type="EMBL" id="MQL90278.1"/>
    </source>
</evidence>
<dbReference type="AlphaFoldDB" id="A0A843V2Q2"/>
<sequence>MCGPMLSLLLISMEILMDCFNPPGIDLAMKGRRRSSAEGPIVSWSDLCPFTLLQRRNQVIRCQSNLMEKADQLGIKLERDWRKEQIISTMLVRSCEQMGKRFTVLPPSYAGSIMAQPNSADKRGPSVGRHIFSGTALRSRARSLHSGISGTREPSPDALQLIRPKGPLFRAGAARRASGPLRHEQHFRAPDIQQQTLSLSNRFHLPNRAPARYLRPGGFKQPSVSL</sequence>
<organism evidence="2 3">
    <name type="scientific">Colocasia esculenta</name>
    <name type="common">Wild taro</name>
    <name type="synonym">Arum esculentum</name>
    <dbReference type="NCBI Taxonomy" id="4460"/>
    <lineage>
        <taxon>Eukaryota</taxon>
        <taxon>Viridiplantae</taxon>
        <taxon>Streptophyta</taxon>
        <taxon>Embryophyta</taxon>
        <taxon>Tracheophyta</taxon>
        <taxon>Spermatophyta</taxon>
        <taxon>Magnoliopsida</taxon>
        <taxon>Liliopsida</taxon>
        <taxon>Araceae</taxon>
        <taxon>Aroideae</taxon>
        <taxon>Colocasieae</taxon>
        <taxon>Colocasia</taxon>
    </lineage>
</organism>
<keyword evidence="1" id="KW-0732">Signal</keyword>
<gene>
    <name evidence="2" type="ORF">Taro_022859</name>
</gene>
<comment type="caution">
    <text evidence="2">The sequence shown here is derived from an EMBL/GenBank/DDBJ whole genome shotgun (WGS) entry which is preliminary data.</text>
</comment>
<evidence type="ECO:0000256" key="1">
    <source>
        <dbReference type="SAM" id="SignalP"/>
    </source>
</evidence>
<dbReference type="EMBL" id="NMUH01001226">
    <property type="protein sequence ID" value="MQL90278.1"/>
    <property type="molecule type" value="Genomic_DNA"/>
</dbReference>
<proteinExistence type="predicted"/>
<name>A0A843V2Q2_COLES</name>
<reference evidence="2" key="1">
    <citation type="submission" date="2017-07" db="EMBL/GenBank/DDBJ databases">
        <title>Taro Niue Genome Assembly and Annotation.</title>
        <authorList>
            <person name="Atibalentja N."/>
            <person name="Keating K."/>
            <person name="Fields C.J."/>
        </authorList>
    </citation>
    <scope>NUCLEOTIDE SEQUENCE</scope>
    <source>
        <strain evidence="2">Niue_2</strain>
        <tissue evidence="2">Leaf</tissue>
    </source>
</reference>
<feature type="signal peptide" evidence="1">
    <location>
        <begin position="1"/>
        <end position="19"/>
    </location>
</feature>
<feature type="chain" id="PRO_5032545571" evidence="1">
    <location>
        <begin position="20"/>
        <end position="226"/>
    </location>
</feature>
<keyword evidence="3" id="KW-1185">Reference proteome</keyword>
<evidence type="ECO:0000313" key="3">
    <source>
        <dbReference type="Proteomes" id="UP000652761"/>
    </source>
</evidence>
<protein>
    <submittedName>
        <fullName evidence="2">Uncharacterized protein</fullName>
    </submittedName>
</protein>